<dbReference type="OMA" id="KPPTIHW"/>
<dbReference type="SMART" id="SM00382">
    <property type="entry name" value="AAA"/>
    <property type="match status" value="2"/>
</dbReference>
<dbReference type="Gene3D" id="3.40.50.300">
    <property type="entry name" value="P-loop containing nucleotide triphosphate hydrolases"/>
    <property type="match status" value="2"/>
</dbReference>
<dbReference type="Pfam" id="PF17862">
    <property type="entry name" value="AAA_lid_3"/>
    <property type="match status" value="1"/>
</dbReference>
<evidence type="ECO:0000256" key="3">
    <source>
        <dbReference type="ARBA" id="ARBA00023054"/>
    </source>
</evidence>
<dbReference type="InterPro" id="IPR050168">
    <property type="entry name" value="AAA_ATPase_domain"/>
</dbReference>
<dbReference type="GO" id="GO:0005524">
    <property type="term" value="F:ATP binding"/>
    <property type="evidence" value="ECO:0007669"/>
    <property type="project" value="UniProtKB-KW"/>
</dbReference>
<organism evidence="5 6">
    <name type="scientific">Pestalotiopsis fici (strain W106-1 / CGMCC3.15140)</name>
    <dbReference type="NCBI Taxonomy" id="1229662"/>
    <lineage>
        <taxon>Eukaryota</taxon>
        <taxon>Fungi</taxon>
        <taxon>Dikarya</taxon>
        <taxon>Ascomycota</taxon>
        <taxon>Pezizomycotina</taxon>
        <taxon>Sordariomycetes</taxon>
        <taxon>Xylariomycetidae</taxon>
        <taxon>Amphisphaeriales</taxon>
        <taxon>Sporocadaceae</taxon>
        <taxon>Pestalotiopsis</taxon>
    </lineage>
</organism>
<protein>
    <recommendedName>
        <fullName evidence="4">AAA+ ATPase domain-containing protein</fullName>
    </recommendedName>
</protein>
<dbReference type="CDD" id="cd01120">
    <property type="entry name" value="RecA-like_superfamily"/>
    <property type="match status" value="1"/>
</dbReference>
<name>W3XCL4_PESFW</name>
<dbReference type="Pfam" id="PF00004">
    <property type="entry name" value="AAA"/>
    <property type="match status" value="2"/>
</dbReference>
<evidence type="ECO:0000256" key="2">
    <source>
        <dbReference type="ARBA" id="ARBA00022840"/>
    </source>
</evidence>
<reference evidence="6" key="1">
    <citation type="journal article" date="2015" name="BMC Genomics">
        <title>Genomic and transcriptomic analysis of the endophytic fungus Pestalotiopsis fici reveals its lifestyle and high potential for synthesis of natural products.</title>
        <authorList>
            <person name="Wang X."/>
            <person name="Zhang X."/>
            <person name="Liu L."/>
            <person name="Xiang M."/>
            <person name="Wang W."/>
            <person name="Sun X."/>
            <person name="Che Y."/>
            <person name="Guo L."/>
            <person name="Liu G."/>
            <person name="Guo L."/>
            <person name="Wang C."/>
            <person name="Yin W.B."/>
            <person name="Stadler M."/>
            <person name="Zhang X."/>
            <person name="Liu X."/>
        </authorList>
    </citation>
    <scope>NUCLEOTIDE SEQUENCE [LARGE SCALE GENOMIC DNA]</scope>
    <source>
        <strain evidence="6">W106-1 / CGMCC3.15140</strain>
    </source>
</reference>
<feature type="domain" description="AAA+ ATPase" evidence="4">
    <location>
        <begin position="235"/>
        <end position="365"/>
    </location>
</feature>
<dbReference type="InterPro" id="IPR003593">
    <property type="entry name" value="AAA+_ATPase"/>
</dbReference>
<dbReference type="SUPFAM" id="SSF52540">
    <property type="entry name" value="P-loop containing nucleoside triphosphate hydrolases"/>
    <property type="match status" value="2"/>
</dbReference>
<dbReference type="EMBL" id="KI912111">
    <property type="protein sequence ID" value="ETS83838.1"/>
    <property type="molecule type" value="Genomic_DNA"/>
</dbReference>
<keyword evidence="6" id="KW-1185">Reference proteome</keyword>
<dbReference type="HOGENOM" id="CLU_000688_12_3_1"/>
<dbReference type="AlphaFoldDB" id="W3XCL4"/>
<dbReference type="Proteomes" id="UP000030651">
    <property type="component" value="Unassembled WGS sequence"/>
</dbReference>
<keyword evidence="1" id="KW-0547">Nucleotide-binding</keyword>
<evidence type="ECO:0000259" key="4">
    <source>
        <dbReference type="SMART" id="SM00382"/>
    </source>
</evidence>
<dbReference type="eggNOG" id="KOG0730">
    <property type="taxonomic scope" value="Eukaryota"/>
</dbReference>
<dbReference type="InterPro" id="IPR003959">
    <property type="entry name" value="ATPase_AAA_core"/>
</dbReference>
<accession>W3XCL4</accession>
<dbReference type="PANTHER" id="PTHR23077">
    <property type="entry name" value="AAA-FAMILY ATPASE"/>
    <property type="match status" value="1"/>
</dbReference>
<dbReference type="FunFam" id="3.40.50.300:FF:001025">
    <property type="entry name" value="ATPase family, AAA domain-containing 2B"/>
    <property type="match status" value="1"/>
</dbReference>
<dbReference type="InterPro" id="IPR003960">
    <property type="entry name" value="ATPase_AAA_CS"/>
</dbReference>
<dbReference type="GO" id="GO:0005737">
    <property type="term" value="C:cytoplasm"/>
    <property type="evidence" value="ECO:0007669"/>
    <property type="project" value="TreeGrafter"/>
</dbReference>
<sequence>MKKPIEAKVRLSTQELPNQKHAAKVFLNGTLILENGLQAGQVVYIESTNDPKKRREGIVWPSTDKNLAGNKSVVQLSRALREATHLELGEVIRVSDAGKPSVPDALDVVIRDVTPDAPVISDAERKFVAYNVECALETAEFVFPGLNLDKVLGKGVKRSFIVESVNGSGTNVAKYCTDTRAQWLEADAGNGDQAQPPPGRLEISGIPGMADALDKLDDFFSDYDVKFSHGAFPHPSCGIVVQGSRGTGKSMLLNRIADTRWGSVKRIKTTDKPQAIQESFRNAIDDEKATIILIDDMRGVVGKDRPAATDAVLNGLEELAVLTIGNKKRPNVLVVGSCRNYLEDVPEGLQTRLAFGRHVTLTIPDAPARKEIIRSYSPNFMPEHFDKYVSDLGDRTHAYTGSDLVDLLHSAFRASQRRTRNRAGGEPITWEDVQRALQEIRPTAMHDITLKPPTVRWNDIGGYQEVKTTLQQVLNRSTDMVVSWKPPKGVLMYGPPGCSKTMTAQAVATESGFNFFAVKGGELLNMYVGETERSIRNLFQRAREASPSVIFFDEIDSIAGNRSGGGATAGGGVQALTTLLTEMDGFEEMGNVFVLAATNKPDSLDPALMRPGRFDELIYVPLPDEQAREAIISRKAQELRFPPLDIPELARRTHGYSGAEISRICDKAFMPVDSNADTNGEPDGMAVLERAIRRTPKGVTSEILAHFTAWRLSRNEF</sequence>
<dbReference type="OrthoDB" id="27435at2759"/>
<dbReference type="GeneID" id="19270727"/>
<gene>
    <name evidence="5" type="ORF">PFICI_05714</name>
</gene>
<dbReference type="RefSeq" id="XP_007832486.1">
    <property type="nucleotide sequence ID" value="XM_007834295.1"/>
</dbReference>
<dbReference type="GO" id="GO:0016887">
    <property type="term" value="F:ATP hydrolysis activity"/>
    <property type="evidence" value="ECO:0007669"/>
    <property type="project" value="InterPro"/>
</dbReference>
<dbReference type="KEGG" id="pfy:PFICI_05714"/>
<keyword evidence="3" id="KW-0175">Coiled coil</keyword>
<dbReference type="InterPro" id="IPR041569">
    <property type="entry name" value="AAA_lid_3"/>
</dbReference>
<dbReference type="InterPro" id="IPR027417">
    <property type="entry name" value="P-loop_NTPase"/>
</dbReference>
<keyword evidence="2" id="KW-0067">ATP-binding</keyword>
<proteinExistence type="predicted"/>
<dbReference type="PANTHER" id="PTHR23077:SF27">
    <property type="entry name" value="ATPASE FAMILY GENE 2 PROTEIN HOMOLOG A"/>
    <property type="match status" value="1"/>
</dbReference>
<feature type="domain" description="AAA+ ATPase" evidence="4">
    <location>
        <begin position="486"/>
        <end position="624"/>
    </location>
</feature>
<evidence type="ECO:0000313" key="6">
    <source>
        <dbReference type="Proteomes" id="UP000030651"/>
    </source>
</evidence>
<dbReference type="PROSITE" id="PS00674">
    <property type="entry name" value="AAA"/>
    <property type="match status" value="1"/>
</dbReference>
<dbReference type="Gene3D" id="1.10.8.60">
    <property type="match status" value="2"/>
</dbReference>
<dbReference type="STRING" id="1229662.W3XCL4"/>
<evidence type="ECO:0000313" key="5">
    <source>
        <dbReference type="EMBL" id="ETS83838.1"/>
    </source>
</evidence>
<evidence type="ECO:0000256" key="1">
    <source>
        <dbReference type="ARBA" id="ARBA00022741"/>
    </source>
</evidence>
<dbReference type="InParanoid" id="W3XCL4"/>